<dbReference type="InterPro" id="IPR015797">
    <property type="entry name" value="NUDIX_hydrolase-like_dom_sf"/>
</dbReference>
<dbReference type="OrthoDB" id="9801098at2"/>
<feature type="domain" description="Nudix hydrolase" evidence="3">
    <location>
        <begin position="21"/>
        <end position="146"/>
    </location>
</feature>
<dbReference type="RefSeq" id="WP_084020508.1">
    <property type="nucleotide sequence ID" value="NZ_CP016282.1"/>
</dbReference>
<dbReference type="KEGG" id="cart:PA27867_0111"/>
<organism evidence="4 5">
    <name type="scientific">Cryobacterium arcticum</name>
    <dbReference type="NCBI Taxonomy" id="670052"/>
    <lineage>
        <taxon>Bacteria</taxon>
        <taxon>Bacillati</taxon>
        <taxon>Actinomycetota</taxon>
        <taxon>Actinomycetes</taxon>
        <taxon>Micrococcales</taxon>
        <taxon>Microbacteriaceae</taxon>
        <taxon>Cryobacterium</taxon>
    </lineage>
</organism>
<reference evidence="4 5" key="1">
    <citation type="submission" date="2016-06" db="EMBL/GenBank/DDBJ databases">
        <title>Genome sequencing of Cryobacterium arcticum PAMC 27867.</title>
        <authorList>
            <person name="Lee J."/>
            <person name="Kim O.-S."/>
        </authorList>
    </citation>
    <scope>NUCLEOTIDE SEQUENCE [LARGE SCALE GENOMIC DNA]</scope>
    <source>
        <strain evidence="4 5">PAMC 27867</strain>
    </source>
</reference>
<name>A0A1B1BES4_9MICO</name>
<dbReference type="GO" id="GO:0016787">
    <property type="term" value="F:hydrolase activity"/>
    <property type="evidence" value="ECO:0007669"/>
    <property type="project" value="UniProtKB-KW"/>
</dbReference>
<dbReference type="AlphaFoldDB" id="A0A1B1BES4"/>
<gene>
    <name evidence="4" type="ORF">PA27867_0111</name>
</gene>
<dbReference type="Pfam" id="PF00293">
    <property type="entry name" value="NUDIX"/>
    <property type="match status" value="1"/>
</dbReference>
<dbReference type="PRINTS" id="PR00502">
    <property type="entry name" value="NUDIXFAMILY"/>
</dbReference>
<sequence>MSDAAARTPHGGAVNDGPAHPDILVAAIALIRDRRVLMVTARGRDVWFMPGGKIDPGESEADAAAREAWEEVAVRLDPAALVPLFTVLIQAHGEPDGRLVRMAVFGAETADDPAASAEVSAVHWASSADEDRCPPAGVEVLRRLHAADLID</sequence>
<evidence type="ECO:0000313" key="4">
    <source>
        <dbReference type="EMBL" id="ANP71088.1"/>
    </source>
</evidence>
<evidence type="ECO:0000256" key="1">
    <source>
        <dbReference type="ARBA" id="ARBA00001946"/>
    </source>
</evidence>
<dbReference type="Proteomes" id="UP000092582">
    <property type="component" value="Chromosome 1"/>
</dbReference>
<evidence type="ECO:0000313" key="5">
    <source>
        <dbReference type="Proteomes" id="UP000092582"/>
    </source>
</evidence>
<evidence type="ECO:0000256" key="2">
    <source>
        <dbReference type="ARBA" id="ARBA00022801"/>
    </source>
</evidence>
<keyword evidence="2 4" id="KW-0378">Hydrolase</keyword>
<dbReference type="STRING" id="670052.PA27867_0111"/>
<dbReference type="PROSITE" id="PS51462">
    <property type="entry name" value="NUDIX"/>
    <property type="match status" value="1"/>
</dbReference>
<keyword evidence="5" id="KW-1185">Reference proteome</keyword>
<comment type="cofactor">
    <cofactor evidence="1">
        <name>Mg(2+)</name>
        <dbReference type="ChEBI" id="CHEBI:18420"/>
    </cofactor>
</comment>
<accession>A0A1B1BES4</accession>
<dbReference type="EMBL" id="CP016282">
    <property type="protein sequence ID" value="ANP71088.1"/>
    <property type="molecule type" value="Genomic_DNA"/>
</dbReference>
<dbReference type="InterPro" id="IPR020476">
    <property type="entry name" value="Nudix_hydrolase"/>
</dbReference>
<dbReference type="PANTHER" id="PTHR43046">
    <property type="entry name" value="GDP-MANNOSE MANNOSYL HYDROLASE"/>
    <property type="match status" value="1"/>
</dbReference>
<dbReference type="CDD" id="cd04690">
    <property type="entry name" value="NUDIX_Hydrolase"/>
    <property type="match status" value="1"/>
</dbReference>
<dbReference type="Gene3D" id="3.90.79.10">
    <property type="entry name" value="Nucleoside Triphosphate Pyrophosphohydrolase"/>
    <property type="match status" value="1"/>
</dbReference>
<dbReference type="InterPro" id="IPR000086">
    <property type="entry name" value="NUDIX_hydrolase_dom"/>
</dbReference>
<dbReference type="SUPFAM" id="SSF55811">
    <property type="entry name" value="Nudix"/>
    <property type="match status" value="1"/>
</dbReference>
<evidence type="ECO:0000259" key="3">
    <source>
        <dbReference type="PROSITE" id="PS51462"/>
    </source>
</evidence>
<proteinExistence type="predicted"/>
<dbReference type="PANTHER" id="PTHR43046:SF16">
    <property type="entry name" value="ADP-RIBOSE PYROPHOSPHATASE YJHB-RELATED"/>
    <property type="match status" value="1"/>
</dbReference>
<protein>
    <submittedName>
        <fullName evidence="4">NTP pyrophosphohydrolase</fullName>
    </submittedName>
</protein>